<evidence type="ECO:0000313" key="2">
    <source>
        <dbReference type="Proteomes" id="UP000010111"/>
    </source>
</evidence>
<organism evidence="1 2">
    <name type="scientific">Megasphaera elsdenii DSM 20460</name>
    <dbReference type="NCBI Taxonomy" id="1064535"/>
    <lineage>
        <taxon>Bacteria</taxon>
        <taxon>Bacillati</taxon>
        <taxon>Bacillota</taxon>
        <taxon>Negativicutes</taxon>
        <taxon>Veillonellales</taxon>
        <taxon>Veillonellaceae</taxon>
        <taxon>Megasphaera</taxon>
    </lineage>
</organism>
<name>G0VSB9_MEGEL</name>
<evidence type="ECO:0000313" key="1">
    <source>
        <dbReference type="EMBL" id="CCC74159.1"/>
    </source>
</evidence>
<dbReference type="GeneID" id="97492506"/>
<dbReference type="eggNOG" id="COG0602">
    <property type="taxonomic scope" value="Bacteria"/>
</dbReference>
<dbReference type="RefSeq" id="WP_014016882.1">
    <property type="nucleotide sequence ID" value="NC_015873.1"/>
</dbReference>
<protein>
    <submittedName>
        <fullName evidence="1">Anaerobic ribonucleoside-triphosphate reductase activating protein</fullName>
    </submittedName>
</protein>
<sequence length="179" mass="20472">MNSFNPMDVSNCKLPVVNKGITLTEIPNRISVFFEIGNCTCHCDGCHSPELWDTNYTIPNMTVQEIVDYVDEQYKLGANAVVLMGGMNNKDVSKDVFTILLLELSTRQVGIYVGSDDLKWLPLLPVRWIKAGGYEKDKGGLDSPTTNQRFYEYDPTNRVWEDKTKEYFQRSDNNEEENL</sequence>
<dbReference type="SUPFAM" id="SSF102114">
    <property type="entry name" value="Radical SAM enzymes"/>
    <property type="match status" value="1"/>
</dbReference>
<dbReference type="InterPro" id="IPR058240">
    <property type="entry name" value="rSAM_sf"/>
</dbReference>
<dbReference type="Pfam" id="PF13353">
    <property type="entry name" value="Fer4_12"/>
    <property type="match status" value="1"/>
</dbReference>
<gene>
    <name evidence="1" type="ORF">MELS_1941</name>
</gene>
<dbReference type="KEGG" id="med:MELS_1941"/>
<dbReference type="Gene3D" id="3.20.20.70">
    <property type="entry name" value="Aldolase class I"/>
    <property type="match status" value="1"/>
</dbReference>
<reference evidence="1 2" key="1">
    <citation type="journal article" date="2011" name="J. Bacteriol.">
        <title>Genome Sequence of the Ruminal Bacterium Megasphaera elsdenii.</title>
        <authorList>
            <person name="Marx H."/>
            <person name="Graf A.B."/>
            <person name="Tatto N."/>
            <person name="Thallinger G.G."/>
            <person name="Mattanovich D."/>
            <person name="Sauer M."/>
        </authorList>
    </citation>
    <scope>NUCLEOTIDE SEQUENCE [LARGE SCALE GENOMIC DNA]</scope>
    <source>
        <strain evidence="1 2">DSM 20460</strain>
    </source>
</reference>
<dbReference type="InterPro" id="IPR013785">
    <property type="entry name" value="Aldolase_TIM"/>
</dbReference>
<dbReference type="EMBL" id="HE576794">
    <property type="protein sequence ID" value="CCC74159.1"/>
    <property type="molecule type" value="Genomic_DNA"/>
</dbReference>
<accession>G0VSB9</accession>
<dbReference type="Proteomes" id="UP000010111">
    <property type="component" value="Chromosome"/>
</dbReference>
<proteinExistence type="predicted"/>
<keyword evidence="2" id="KW-1185">Reference proteome</keyword>
<dbReference type="HOGENOM" id="CLU_115310_0_0_9"/>
<dbReference type="STRING" id="1064535.MELS_1941"/>
<dbReference type="AlphaFoldDB" id="G0VSB9"/>